<feature type="domain" description="Arabidopsis retrotransposon Orf1 C-terminal" evidence="2">
    <location>
        <begin position="102"/>
        <end position="208"/>
    </location>
</feature>
<organism evidence="3 4">
    <name type="scientific">Brassica cretica</name>
    <name type="common">Mustard</name>
    <dbReference type="NCBI Taxonomy" id="69181"/>
    <lineage>
        <taxon>Eukaryota</taxon>
        <taxon>Viridiplantae</taxon>
        <taxon>Streptophyta</taxon>
        <taxon>Embryophyta</taxon>
        <taxon>Tracheophyta</taxon>
        <taxon>Spermatophyta</taxon>
        <taxon>Magnoliopsida</taxon>
        <taxon>eudicotyledons</taxon>
        <taxon>Gunneridae</taxon>
        <taxon>Pentapetalae</taxon>
        <taxon>rosids</taxon>
        <taxon>malvids</taxon>
        <taxon>Brassicales</taxon>
        <taxon>Brassicaceae</taxon>
        <taxon>Brassiceae</taxon>
        <taxon>Brassica</taxon>
    </lineage>
</organism>
<protein>
    <recommendedName>
        <fullName evidence="2">Arabidopsis retrotransposon Orf1 C-terminal domain-containing protein</fullName>
    </recommendedName>
</protein>
<feature type="compositionally biased region" description="Polar residues" evidence="1">
    <location>
        <begin position="226"/>
        <end position="235"/>
    </location>
</feature>
<proteinExistence type="predicted"/>
<feature type="region of interest" description="Disordered" evidence="1">
    <location>
        <begin position="200"/>
        <end position="236"/>
    </location>
</feature>
<dbReference type="Proteomes" id="UP000266723">
    <property type="component" value="Unassembled WGS sequence"/>
</dbReference>
<comment type="caution">
    <text evidence="3">The sequence shown here is derived from an EMBL/GenBank/DDBJ whole genome shotgun (WGS) entry which is preliminary data.</text>
</comment>
<accession>A0ABQ7DA59</accession>
<sequence>MKIGKNGISPFSSYDGLRAGRKNLKPTLEGSPLSTEQDASTHQEKGGKDTKSYPRELSATSKPQCSAFLPRADKEGQLINLDNPMLLDFNCEGWDEESATRYNTLLNTEILPTRFGHADTLAALGLDTDVFETLQAMGIAPLCYQTHEIYPDLVRQVLATAHIRYENPSAPTYLNCSFSFMVDVKFCSLSLDKLNEIYETPDKRRETQTRSPRSNQPAHKLVATKRPSSGQTARSLCSDRALTEARTLRSDRARTRLGRYVATELSPKLGCYVATERVHVSVAT</sequence>
<feature type="region of interest" description="Disordered" evidence="1">
    <location>
        <begin position="1"/>
        <end position="66"/>
    </location>
</feature>
<dbReference type="InterPro" id="IPR004312">
    <property type="entry name" value="ATHILA_Orf1_C"/>
</dbReference>
<gene>
    <name evidence="3" type="ORF">DY000_02015603</name>
</gene>
<reference evidence="3 4" key="1">
    <citation type="journal article" date="2020" name="BMC Genomics">
        <title>Intraspecific diversification of the crop wild relative Brassica cretica Lam. using demographic model selection.</title>
        <authorList>
            <person name="Kioukis A."/>
            <person name="Michalopoulou V.A."/>
            <person name="Briers L."/>
            <person name="Pirintsos S."/>
            <person name="Studholme D.J."/>
            <person name="Pavlidis P."/>
            <person name="Sarris P.F."/>
        </authorList>
    </citation>
    <scope>NUCLEOTIDE SEQUENCE [LARGE SCALE GENOMIC DNA]</scope>
    <source>
        <strain evidence="4">cv. PFS-1207/04</strain>
    </source>
</reference>
<feature type="compositionally biased region" description="Basic and acidic residues" evidence="1">
    <location>
        <begin position="39"/>
        <end position="54"/>
    </location>
</feature>
<evidence type="ECO:0000259" key="2">
    <source>
        <dbReference type="Pfam" id="PF03078"/>
    </source>
</evidence>
<evidence type="ECO:0000313" key="4">
    <source>
        <dbReference type="Proteomes" id="UP000266723"/>
    </source>
</evidence>
<dbReference type="Pfam" id="PF03078">
    <property type="entry name" value="ATHILA"/>
    <property type="match status" value="1"/>
</dbReference>
<keyword evidence="4" id="KW-1185">Reference proteome</keyword>
<evidence type="ECO:0000256" key="1">
    <source>
        <dbReference type="SAM" id="MobiDB-lite"/>
    </source>
</evidence>
<name>A0ABQ7DA59_BRACR</name>
<dbReference type="EMBL" id="QGKV02000759">
    <property type="protein sequence ID" value="KAF3568329.1"/>
    <property type="molecule type" value="Genomic_DNA"/>
</dbReference>
<evidence type="ECO:0000313" key="3">
    <source>
        <dbReference type="EMBL" id="KAF3568329.1"/>
    </source>
</evidence>